<comment type="caution">
    <text evidence="1">The sequence shown here is derived from an EMBL/GenBank/DDBJ whole genome shotgun (WGS) entry which is preliminary data.</text>
</comment>
<gene>
    <name evidence="1" type="ORF">INT47_012696</name>
</gene>
<protein>
    <submittedName>
        <fullName evidence="1">Uncharacterized protein</fullName>
    </submittedName>
</protein>
<dbReference type="EMBL" id="JAEPRD010000049">
    <property type="protein sequence ID" value="KAG2203763.1"/>
    <property type="molecule type" value="Genomic_DNA"/>
</dbReference>
<evidence type="ECO:0000313" key="2">
    <source>
        <dbReference type="Proteomes" id="UP000603453"/>
    </source>
</evidence>
<accession>A0A8H7R3W9</accession>
<dbReference type="AlphaFoldDB" id="A0A8H7R3W9"/>
<sequence>MDIINYYLERIPNGKKRRVSDFMLEMETHVARVPYNTDGVFSASQIRSLWTHLLEQFREFFILDFNIVNWKHVLQLTMDNAWQKRASYTINLSNHTIDNAETRRTTIPFDMNTVTLKDEIKTLTTEARMGEGDDTKRDYLYYGILDFVTKKDDKKNQDITEDQL</sequence>
<organism evidence="1 2">
    <name type="scientific">Mucor saturninus</name>
    <dbReference type="NCBI Taxonomy" id="64648"/>
    <lineage>
        <taxon>Eukaryota</taxon>
        <taxon>Fungi</taxon>
        <taxon>Fungi incertae sedis</taxon>
        <taxon>Mucoromycota</taxon>
        <taxon>Mucoromycotina</taxon>
        <taxon>Mucoromycetes</taxon>
        <taxon>Mucorales</taxon>
        <taxon>Mucorineae</taxon>
        <taxon>Mucoraceae</taxon>
        <taxon>Mucor</taxon>
    </lineage>
</organism>
<evidence type="ECO:0000313" key="1">
    <source>
        <dbReference type="EMBL" id="KAG2203763.1"/>
    </source>
</evidence>
<reference evidence="1" key="1">
    <citation type="submission" date="2020-12" db="EMBL/GenBank/DDBJ databases">
        <title>Metabolic potential, ecology and presence of endohyphal bacteria is reflected in genomic diversity of Mucoromycotina.</title>
        <authorList>
            <person name="Muszewska A."/>
            <person name="Okrasinska A."/>
            <person name="Steczkiewicz K."/>
            <person name="Drgas O."/>
            <person name="Orlowska M."/>
            <person name="Perlinska-Lenart U."/>
            <person name="Aleksandrzak-Piekarczyk T."/>
            <person name="Szatraj K."/>
            <person name="Zielenkiewicz U."/>
            <person name="Pilsyk S."/>
            <person name="Malc E."/>
            <person name="Mieczkowski P."/>
            <person name="Kruszewska J.S."/>
            <person name="Biernat P."/>
            <person name="Pawlowska J."/>
        </authorList>
    </citation>
    <scope>NUCLEOTIDE SEQUENCE</scope>
    <source>
        <strain evidence="1">WA0000017839</strain>
    </source>
</reference>
<keyword evidence="2" id="KW-1185">Reference proteome</keyword>
<dbReference type="OrthoDB" id="2289491at2759"/>
<name>A0A8H7R3W9_9FUNG</name>
<dbReference type="Proteomes" id="UP000603453">
    <property type="component" value="Unassembled WGS sequence"/>
</dbReference>
<proteinExistence type="predicted"/>